<reference evidence="3" key="1">
    <citation type="submission" date="2025-08" db="UniProtKB">
        <authorList>
            <consortium name="Ensembl"/>
        </authorList>
    </citation>
    <scope>IDENTIFICATION</scope>
</reference>
<dbReference type="InterPro" id="IPR009263">
    <property type="entry name" value="SERTA_dom"/>
</dbReference>
<sequence>MLAKGMKRKRSEDDGDPSLAAPSSSLLSLSVSKLHQSLQRVDPNLRHLVLVTNTLRRLQDEMQLGTAPVLPVPPLSAELDQLLLSDMDASVFSTILEDLGGLEGFGGPVHPSVPQPAGGQDCMLSPEPERTPPACPSEPLDLLGPGCFLLEEDAFEDIDASMYNCDLWSPTALPNLKEVFSSLEAELPVVAELDHLVDTLMEAQEL</sequence>
<feature type="region of interest" description="Disordered" evidence="1">
    <location>
        <begin position="1"/>
        <end position="22"/>
    </location>
</feature>
<dbReference type="Proteomes" id="UP000694545">
    <property type="component" value="Unplaced"/>
</dbReference>
<dbReference type="Ensembl" id="ENSVKKT00000026020.1">
    <property type="protein sequence ID" value="ENSVKKP00000025406.1"/>
    <property type="gene ID" value="ENSVKKG00000016680.1"/>
</dbReference>
<evidence type="ECO:0000256" key="1">
    <source>
        <dbReference type="SAM" id="MobiDB-lite"/>
    </source>
</evidence>
<dbReference type="PROSITE" id="PS51053">
    <property type="entry name" value="SERTA"/>
    <property type="match status" value="1"/>
</dbReference>
<feature type="domain" description="SERTA" evidence="2">
    <location>
        <begin position="19"/>
        <end position="66"/>
    </location>
</feature>
<protein>
    <recommendedName>
        <fullName evidence="2">SERTA domain-containing protein</fullName>
    </recommendedName>
</protein>
<name>A0A8D2LP23_VARKO</name>
<evidence type="ECO:0000313" key="3">
    <source>
        <dbReference type="Ensembl" id="ENSVKKP00000025406.1"/>
    </source>
</evidence>
<dbReference type="OMA" id="LAVDTWW"/>
<dbReference type="PANTHER" id="PTHR16277">
    <property type="entry name" value="CELL DIVISION CYCLE ASSOCIATED PROTEIN 4/SERTA DOMAIN-CONTAINING PROTEIN 2"/>
    <property type="match status" value="1"/>
</dbReference>
<dbReference type="PANTHER" id="PTHR16277:SF12">
    <property type="entry name" value="SERTA DOMAIN-CONTAINING PROTEIN 1"/>
    <property type="match status" value="1"/>
</dbReference>
<dbReference type="InterPro" id="IPR052262">
    <property type="entry name" value="E2F-SERTA_domain_protein"/>
</dbReference>
<proteinExistence type="predicted"/>
<dbReference type="Pfam" id="PF06031">
    <property type="entry name" value="SERTA"/>
    <property type="match status" value="1"/>
</dbReference>
<keyword evidence="4" id="KW-1185">Reference proteome</keyword>
<reference evidence="3" key="2">
    <citation type="submission" date="2025-09" db="UniProtKB">
        <authorList>
            <consortium name="Ensembl"/>
        </authorList>
    </citation>
    <scope>IDENTIFICATION</scope>
</reference>
<evidence type="ECO:0000313" key="4">
    <source>
        <dbReference type="Proteomes" id="UP000694545"/>
    </source>
</evidence>
<dbReference type="AlphaFoldDB" id="A0A8D2LP23"/>
<organism evidence="3 4">
    <name type="scientific">Varanus komodoensis</name>
    <name type="common">Komodo dragon</name>
    <dbReference type="NCBI Taxonomy" id="61221"/>
    <lineage>
        <taxon>Eukaryota</taxon>
        <taxon>Metazoa</taxon>
        <taxon>Chordata</taxon>
        <taxon>Craniata</taxon>
        <taxon>Vertebrata</taxon>
        <taxon>Euteleostomi</taxon>
        <taxon>Lepidosauria</taxon>
        <taxon>Squamata</taxon>
        <taxon>Bifurcata</taxon>
        <taxon>Unidentata</taxon>
        <taxon>Episquamata</taxon>
        <taxon>Toxicofera</taxon>
        <taxon>Anguimorpha</taxon>
        <taxon>Paleoanguimorpha</taxon>
        <taxon>Varanoidea</taxon>
        <taxon>Varanidae</taxon>
        <taxon>Varanus</taxon>
    </lineage>
</organism>
<accession>A0A8D2LP23</accession>
<dbReference type="GO" id="GO:0005634">
    <property type="term" value="C:nucleus"/>
    <property type="evidence" value="ECO:0007669"/>
    <property type="project" value="TreeGrafter"/>
</dbReference>
<evidence type="ECO:0000259" key="2">
    <source>
        <dbReference type="PROSITE" id="PS51053"/>
    </source>
</evidence>